<gene>
    <name evidence="1" type="ORF">DKK70_04430</name>
</gene>
<dbReference type="EMBL" id="QGLR01000008">
    <property type="protein sequence ID" value="PXZ07910.1"/>
    <property type="molecule type" value="Genomic_DNA"/>
</dbReference>
<dbReference type="Proteomes" id="UP000247932">
    <property type="component" value="Unassembled WGS sequence"/>
</dbReference>
<name>A0A2V4E3U9_9GAMM</name>
<accession>A0A2V4E3U9</accession>
<organism evidence="1 2">
    <name type="scientific">Gilliamella apicola</name>
    <dbReference type="NCBI Taxonomy" id="1196095"/>
    <lineage>
        <taxon>Bacteria</taxon>
        <taxon>Pseudomonadati</taxon>
        <taxon>Pseudomonadota</taxon>
        <taxon>Gammaproteobacteria</taxon>
        <taxon>Orbales</taxon>
        <taxon>Orbaceae</taxon>
        <taxon>Gilliamella</taxon>
    </lineage>
</organism>
<proteinExistence type="predicted"/>
<dbReference type="OrthoDB" id="7595963at2"/>
<comment type="caution">
    <text evidence="1">The sequence shown here is derived from an EMBL/GenBank/DDBJ whole genome shotgun (WGS) entry which is preliminary data.</text>
</comment>
<sequence length="129" mass="14910">MKLIRLMGDGFEPHILKEGEQVIYAIYVQCGFMERSFAFNICYTDLAILLSDDYRSAILEVVAHTLLQSSMVIGGKPFTQHDFDNLIRDTLYSSFKDLQTLIARVGREHHIAIEYYVKNIMDRRFAKAV</sequence>
<dbReference type="AlphaFoldDB" id="A0A2V4E3U9"/>
<dbReference type="RefSeq" id="WP_110432905.1">
    <property type="nucleotide sequence ID" value="NZ_QGLR01000008.1"/>
</dbReference>
<protein>
    <submittedName>
        <fullName evidence="1">Uncharacterized protein</fullName>
    </submittedName>
</protein>
<evidence type="ECO:0000313" key="1">
    <source>
        <dbReference type="EMBL" id="PXZ07910.1"/>
    </source>
</evidence>
<keyword evidence="2" id="KW-1185">Reference proteome</keyword>
<evidence type="ECO:0000313" key="2">
    <source>
        <dbReference type="Proteomes" id="UP000247932"/>
    </source>
</evidence>
<reference evidence="1 2" key="1">
    <citation type="submission" date="2018-05" db="EMBL/GenBank/DDBJ databases">
        <title>Reference genomes for bee gut microbiota database.</title>
        <authorList>
            <person name="Ellegaard K.M."/>
        </authorList>
    </citation>
    <scope>NUCLEOTIDE SEQUENCE [LARGE SCALE GENOMIC DNA]</scope>
    <source>
        <strain evidence="1 2">ESL0182</strain>
    </source>
</reference>